<dbReference type="Pfam" id="PF06330">
    <property type="entry name" value="TRI5"/>
    <property type="match status" value="1"/>
</dbReference>
<name>A0A8H4QR01_9AGAR</name>
<protein>
    <recommendedName>
        <fullName evidence="5">Terpene synthase</fullName>
    </recommendedName>
</protein>
<evidence type="ECO:0000256" key="2">
    <source>
        <dbReference type="ARBA" id="ARBA00023239"/>
    </source>
</evidence>
<dbReference type="InterPro" id="IPR024652">
    <property type="entry name" value="Trichodiene_synth"/>
</dbReference>
<dbReference type="EMBL" id="JAACJL010000035">
    <property type="protein sequence ID" value="KAF4615619.1"/>
    <property type="molecule type" value="Genomic_DNA"/>
</dbReference>
<keyword evidence="4" id="KW-1185">Reference proteome</keyword>
<sequence>MSEIIDTAFLKSICEELARDLNYQPEKPLTEDNISYRALQKEFAQYNTAKQWFHNICLTAATMAELPYPGLSEEIRYYVAKYTWLALYVDDMEHSHAQPERISSFQRSIIDVTAAEPEGELLQALRKHLAESYRLFEPMAADGIVLCAMDFIHGSLLEQMSKVQRMRLTNASASWPYYLRRKAGSSIGYGFMLFPKEANVDISVYIQVIDDMTLVTDLTNDVFSFYKEQLAGDQQNYVYNRAAVTQRSIKDTLKDLAEESIQANSRITQVLESSGNTTALDIWRNFVNGYIGFHFTLNRYRLQELVDHSALSTYSKSGSLRE</sequence>
<dbReference type="SFLD" id="SFLDS00005">
    <property type="entry name" value="Isoprenoid_Synthase_Type_I"/>
    <property type="match status" value="1"/>
</dbReference>
<evidence type="ECO:0000313" key="3">
    <source>
        <dbReference type="EMBL" id="KAF4615619.1"/>
    </source>
</evidence>
<dbReference type="Proteomes" id="UP000521872">
    <property type="component" value="Unassembled WGS sequence"/>
</dbReference>
<comment type="similarity">
    <text evidence="1">Belongs to the trichodiene synthase family.</text>
</comment>
<dbReference type="Gene3D" id="1.10.600.10">
    <property type="entry name" value="Farnesyl Diphosphate Synthase"/>
    <property type="match status" value="1"/>
</dbReference>
<evidence type="ECO:0008006" key="5">
    <source>
        <dbReference type="Google" id="ProtNLM"/>
    </source>
</evidence>
<evidence type="ECO:0000256" key="1">
    <source>
        <dbReference type="ARBA" id="ARBA00007946"/>
    </source>
</evidence>
<comment type="caution">
    <text evidence="3">The sequence shown here is derived from an EMBL/GenBank/DDBJ whole genome shotgun (WGS) entry which is preliminary data.</text>
</comment>
<keyword evidence="2" id="KW-0456">Lyase</keyword>
<accession>A0A8H4QR01</accession>
<gene>
    <name evidence="3" type="ORF">D9613_012892</name>
</gene>
<dbReference type="SFLD" id="SFLDG01021">
    <property type="entry name" value="Trichodiene_Synthase_Like"/>
    <property type="match status" value="1"/>
</dbReference>
<reference evidence="3 4" key="1">
    <citation type="submission" date="2019-12" db="EMBL/GenBank/DDBJ databases">
        <authorList>
            <person name="Floudas D."/>
            <person name="Bentzer J."/>
            <person name="Ahren D."/>
            <person name="Johansson T."/>
            <person name="Persson P."/>
            <person name="Tunlid A."/>
        </authorList>
    </citation>
    <scope>NUCLEOTIDE SEQUENCE [LARGE SCALE GENOMIC DNA]</scope>
    <source>
        <strain evidence="3 4">CBS 102.39</strain>
    </source>
</reference>
<dbReference type="AlphaFoldDB" id="A0A8H4QR01"/>
<evidence type="ECO:0000313" key="4">
    <source>
        <dbReference type="Proteomes" id="UP000521872"/>
    </source>
</evidence>
<dbReference type="SUPFAM" id="SSF48576">
    <property type="entry name" value="Terpenoid synthases"/>
    <property type="match status" value="1"/>
</dbReference>
<proteinExistence type="inferred from homology"/>
<organism evidence="3 4">
    <name type="scientific">Agrocybe pediades</name>
    <dbReference type="NCBI Taxonomy" id="84607"/>
    <lineage>
        <taxon>Eukaryota</taxon>
        <taxon>Fungi</taxon>
        <taxon>Dikarya</taxon>
        <taxon>Basidiomycota</taxon>
        <taxon>Agaricomycotina</taxon>
        <taxon>Agaricomycetes</taxon>
        <taxon>Agaricomycetidae</taxon>
        <taxon>Agaricales</taxon>
        <taxon>Agaricineae</taxon>
        <taxon>Strophariaceae</taxon>
        <taxon>Agrocybe</taxon>
    </lineage>
</organism>
<dbReference type="InterPro" id="IPR008949">
    <property type="entry name" value="Isoprenoid_synthase_dom_sf"/>
</dbReference>
<dbReference type="GO" id="GO:0016838">
    <property type="term" value="F:carbon-oxygen lyase activity, acting on phosphates"/>
    <property type="evidence" value="ECO:0007669"/>
    <property type="project" value="InterPro"/>
</dbReference>